<keyword evidence="2" id="KW-1133">Transmembrane helix</keyword>
<feature type="compositionally biased region" description="Basic and acidic residues" evidence="1">
    <location>
        <begin position="1"/>
        <end position="18"/>
    </location>
</feature>
<feature type="region of interest" description="Disordered" evidence="1">
    <location>
        <begin position="63"/>
        <end position="91"/>
    </location>
</feature>
<feature type="compositionally biased region" description="Low complexity" evidence="1">
    <location>
        <begin position="81"/>
        <end position="91"/>
    </location>
</feature>
<evidence type="ECO:0000313" key="4">
    <source>
        <dbReference type="Proteomes" id="UP000316079"/>
    </source>
</evidence>
<accession>A0A553NN72</accession>
<gene>
    <name evidence="3" type="ORF">DNTS_029327</name>
</gene>
<comment type="caution">
    <text evidence="3">The sequence shown here is derived from an EMBL/GenBank/DDBJ whole genome shotgun (WGS) entry which is preliminary data.</text>
</comment>
<dbReference type="AlphaFoldDB" id="A0A553NN72"/>
<dbReference type="STRING" id="623744.A0A553NN72"/>
<keyword evidence="2" id="KW-0472">Membrane</keyword>
<protein>
    <submittedName>
        <fullName evidence="3">Uncharacterized protein</fullName>
    </submittedName>
</protein>
<dbReference type="EMBL" id="SRMA01026819">
    <property type="protein sequence ID" value="TRY66901.1"/>
    <property type="molecule type" value="Genomic_DNA"/>
</dbReference>
<feature type="transmembrane region" description="Helical" evidence="2">
    <location>
        <begin position="31"/>
        <end position="55"/>
    </location>
</feature>
<dbReference type="Proteomes" id="UP000316079">
    <property type="component" value="Unassembled WGS sequence"/>
</dbReference>
<sequence>MLIKTNKAEEVDDGDNKADQGSTLTGGVLPVYVVVFLVVGGLVFLLNPLICFLLAKRRRGRSLKEDTRSISQETKSEEQRSTSSTSSRYASRELINTLAQRTLLIDSSSEPDSSIYESYGRQQESHYYYPTDAYTPALYTHPEGPEDHDGRHGMSPHAHEYEDVRAWGLYEEFKGPPLLPPAYYESTAYGKLDADMTSGVYDSMVYRRRRDSELPFELRGELV</sequence>
<organism evidence="3 4">
    <name type="scientific">Danionella cerebrum</name>
    <dbReference type="NCBI Taxonomy" id="2873325"/>
    <lineage>
        <taxon>Eukaryota</taxon>
        <taxon>Metazoa</taxon>
        <taxon>Chordata</taxon>
        <taxon>Craniata</taxon>
        <taxon>Vertebrata</taxon>
        <taxon>Euteleostomi</taxon>
        <taxon>Actinopterygii</taxon>
        <taxon>Neopterygii</taxon>
        <taxon>Teleostei</taxon>
        <taxon>Ostariophysi</taxon>
        <taxon>Cypriniformes</taxon>
        <taxon>Danionidae</taxon>
        <taxon>Danioninae</taxon>
        <taxon>Danionella</taxon>
    </lineage>
</organism>
<feature type="compositionally biased region" description="Basic and acidic residues" evidence="1">
    <location>
        <begin position="63"/>
        <end position="80"/>
    </location>
</feature>
<keyword evidence="2" id="KW-0812">Transmembrane</keyword>
<feature type="region of interest" description="Disordered" evidence="1">
    <location>
        <begin position="1"/>
        <end position="20"/>
    </location>
</feature>
<evidence type="ECO:0000256" key="1">
    <source>
        <dbReference type="SAM" id="MobiDB-lite"/>
    </source>
</evidence>
<evidence type="ECO:0000313" key="3">
    <source>
        <dbReference type="EMBL" id="TRY66901.1"/>
    </source>
</evidence>
<proteinExistence type="predicted"/>
<name>A0A553NN72_9TELE</name>
<evidence type="ECO:0000256" key="2">
    <source>
        <dbReference type="SAM" id="Phobius"/>
    </source>
</evidence>
<reference evidence="3 4" key="1">
    <citation type="journal article" date="2019" name="Sci. Data">
        <title>Hybrid genome assembly and annotation of Danionella translucida.</title>
        <authorList>
            <person name="Kadobianskyi M."/>
            <person name="Schulze L."/>
            <person name="Schuelke M."/>
            <person name="Judkewitz B."/>
        </authorList>
    </citation>
    <scope>NUCLEOTIDE SEQUENCE [LARGE SCALE GENOMIC DNA]</scope>
    <source>
        <strain evidence="3 4">Bolton</strain>
    </source>
</reference>
<dbReference type="OrthoDB" id="10028801at2759"/>
<keyword evidence="4" id="KW-1185">Reference proteome</keyword>